<keyword evidence="17" id="KW-0670">Pyruvate</keyword>
<evidence type="ECO:0000256" key="1">
    <source>
        <dbReference type="ARBA" id="ARBA00001946"/>
    </source>
</evidence>
<keyword evidence="12" id="KW-0460">Magnesium</keyword>
<dbReference type="EC" id="2.7.9.2" evidence="5"/>
<keyword evidence="9" id="KW-0547">Nucleotide-binding</keyword>
<dbReference type="Gene3D" id="3.30.1490.20">
    <property type="entry name" value="ATP-grasp fold, A domain"/>
    <property type="match status" value="1"/>
</dbReference>
<dbReference type="UniPathway" id="UPA00138"/>
<dbReference type="Gene3D" id="3.50.30.10">
    <property type="entry name" value="Phosphohistidine domain"/>
    <property type="match status" value="1"/>
</dbReference>
<evidence type="ECO:0000256" key="6">
    <source>
        <dbReference type="ARBA" id="ARBA00021623"/>
    </source>
</evidence>
<evidence type="ECO:0000256" key="4">
    <source>
        <dbReference type="ARBA" id="ARBA00007837"/>
    </source>
</evidence>
<sequence length="844" mass="93931">MTIVDRFFSIVRRFRRGSATSPRLSPEELHRLFLSRYRSFRELLVANANALEAMAEMEKVLRDGRTLSMTFIRARCTLVTVNVYKIIHNLKKIADGRYGELDRVFLRLQQHIETLLEGNRGRAKGELMLPLDRIDRTQADLTGEKMANLGEIGSLPGIRIPPGFALTVVASRLFFQRNQLYPKINHIIQQMDIADLEDLDRKSTTIQEMIRACPLPPEVETLLLEGFDRLATPNPRLRLAVRSSALGEDLGQASFAGLYHTELSVDRDALVAAYKSVLASKYSSRAISYRLAKGFIHEETEMCVGCLAMVEAVTSGICYTRSIGGRGNTLDLFAAPGAGKGIVEGTCPTRHFRLDRTPPYALCLPGEAGNGLLTEAQAVALADIGMRLERHFGAPQDIEWSIDATGTIFVLQSRPISVPSFDTATASRQLPDDEQLLLHGGVTGCGGSGSGPVFIVRSPADMHQFPKRAVLVIKHPLPEWAPLLKRAVALVAETGSEAGHLATISREFGLPSLLALPGATEKLVNGQIVTVDAGNRAVYRGRIEELLVETVARPNPMAGSPIQRTLIEVLKLITPLNLTDPAADDFHAANCRTLHDITRFCHEKSVIEMFEFGRRYHFDKGAAKRLGDTLPLEWWVIDLGGGFHPGYDIHRKEIAITDIASAPMLAIWEGMHAVAWEGPPAARFRTMVSFLMQSAMNNGLNPGRSSALREKNYFLISKNYCNLSVRLGYHYAMIEAMLGDRPVDRYITFRFKGGAASDEQRIRRIELLAEVLETFDYRIDRIGDALTARVERESERFVIDRLKVLGHLTVHTRQLDMVMADPGAQRFFRDKFIQEIGDMLNHGQ</sequence>
<reference evidence="17 18" key="1">
    <citation type="journal article" date="2011" name="Stand. Genomic Sci.">
        <title>Complete genome sequence of Desulfobulbus propionicus type strain (1pr3).</title>
        <authorList>
            <person name="Pagani I."/>
            <person name="Lapidus A."/>
            <person name="Nolan M."/>
            <person name="Lucas S."/>
            <person name="Hammon N."/>
            <person name="Deshpande S."/>
            <person name="Cheng J.F."/>
            <person name="Chertkov O."/>
            <person name="Davenport K."/>
            <person name="Tapia R."/>
            <person name="Han C."/>
            <person name="Goodwin L."/>
            <person name="Pitluck S."/>
            <person name="Liolios K."/>
            <person name="Mavromatis K."/>
            <person name="Ivanova N."/>
            <person name="Mikhailova N."/>
            <person name="Pati A."/>
            <person name="Chen A."/>
            <person name="Palaniappan K."/>
            <person name="Land M."/>
            <person name="Hauser L."/>
            <person name="Chang Y.J."/>
            <person name="Jeffries C.D."/>
            <person name="Detter J.C."/>
            <person name="Brambilla E."/>
            <person name="Kannan K.P."/>
            <person name="Djao O.D."/>
            <person name="Rohde M."/>
            <person name="Pukall R."/>
            <person name="Spring S."/>
            <person name="Goker M."/>
            <person name="Sikorski J."/>
            <person name="Woyke T."/>
            <person name="Bristow J."/>
            <person name="Eisen J.A."/>
            <person name="Markowitz V."/>
            <person name="Hugenholtz P."/>
            <person name="Kyrpides N.C."/>
            <person name="Klenk H.P."/>
        </authorList>
    </citation>
    <scope>NUCLEOTIDE SEQUENCE [LARGE SCALE GENOMIC DNA]</scope>
    <source>
        <strain evidence="18">ATCC 33891 / DSM 2032 / 1pr3</strain>
    </source>
</reference>
<accession>A0A7U3YP82</accession>
<evidence type="ECO:0000313" key="18">
    <source>
        <dbReference type="Proteomes" id="UP000006365"/>
    </source>
</evidence>
<feature type="domain" description="PEP-utilising enzyme mobile" evidence="15">
    <location>
        <begin position="465"/>
        <end position="534"/>
    </location>
</feature>
<feature type="domain" description="Pyruvate phosphate dikinase AMP/ATP-binding" evidence="16">
    <location>
        <begin position="371"/>
        <end position="426"/>
    </location>
</feature>
<dbReference type="GO" id="GO:0006094">
    <property type="term" value="P:gluconeogenesis"/>
    <property type="evidence" value="ECO:0007669"/>
    <property type="project" value="UniProtKB-UniPathway"/>
</dbReference>
<dbReference type="EMBL" id="CP002364">
    <property type="protein sequence ID" value="ADW19007.1"/>
    <property type="molecule type" value="Genomic_DNA"/>
</dbReference>
<comment type="catalytic activity">
    <reaction evidence="14">
        <text>pyruvate + ATP + H2O = phosphoenolpyruvate + AMP + phosphate + 2 H(+)</text>
        <dbReference type="Rhea" id="RHEA:11364"/>
        <dbReference type="ChEBI" id="CHEBI:15361"/>
        <dbReference type="ChEBI" id="CHEBI:15377"/>
        <dbReference type="ChEBI" id="CHEBI:15378"/>
        <dbReference type="ChEBI" id="CHEBI:30616"/>
        <dbReference type="ChEBI" id="CHEBI:43474"/>
        <dbReference type="ChEBI" id="CHEBI:58702"/>
        <dbReference type="ChEBI" id="CHEBI:456215"/>
        <dbReference type="EC" id="2.7.9.2"/>
    </reaction>
</comment>
<dbReference type="GO" id="GO:0005524">
    <property type="term" value="F:ATP binding"/>
    <property type="evidence" value="ECO:0007669"/>
    <property type="project" value="UniProtKB-KW"/>
</dbReference>
<dbReference type="Pfam" id="PF00391">
    <property type="entry name" value="PEP-utilizers"/>
    <property type="match status" value="1"/>
</dbReference>
<evidence type="ECO:0000256" key="9">
    <source>
        <dbReference type="ARBA" id="ARBA00022741"/>
    </source>
</evidence>
<dbReference type="InterPro" id="IPR008279">
    <property type="entry name" value="PEP-util_enz_mobile_dom"/>
</dbReference>
<dbReference type="RefSeq" id="WP_015725532.1">
    <property type="nucleotide sequence ID" value="NC_014972.1"/>
</dbReference>
<evidence type="ECO:0000256" key="12">
    <source>
        <dbReference type="ARBA" id="ARBA00022842"/>
    </source>
</evidence>
<dbReference type="Pfam" id="PF01326">
    <property type="entry name" value="PPDK_N"/>
    <property type="match status" value="2"/>
</dbReference>
<dbReference type="InterPro" id="IPR036637">
    <property type="entry name" value="Phosphohistidine_dom_sf"/>
</dbReference>
<evidence type="ECO:0000259" key="16">
    <source>
        <dbReference type="Pfam" id="PF01326"/>
    </source>
</evidence>
<keyword evidence="8" id="KW-0479">Metal-binding</keyword>
<protein>
    <recommendedName>
        <fullName evidence="6">Phosphoenolpyruvate synthase</fullName>
        <ecNumber evidence="5">2.7.9.2</ecNumber>
    </recommendedName>
    <alternativeName>
        <fullName evidence="13">Pyruvate, water dikinase</fullName>
    </alternativeName>
</protein>
<keyword evidence="11" id="KW-0067">ATP-binding</keyword>
<evidence type="ECO:0000256" key="13">
    <source>
        <dbReference type="ARBA" id="ARBA00033470"/>
    </source>
</evidence>
<comment type="similarity">
    <text evidence="4">Belongs to the PEP-utilizing enzyme family.</text>
</comment>
<proteinExistence type="inferred from homology"/>
<evidence type="ECO:0000256" key="5">
    <source>
        <dbReference type="ARBA" id="ARBA00011996"/>
    </source>
</evidence>
<evidence type="ECO:0000256" key="3">
    <source>
        <dbReference type="ARBA" id="ARBA00004742"/>
    </source>
</evidence>
<evidence type="ECO:0000259" key="15">
    <source>
        <dbReference type="Pfam" id="PF00391"/>
    </source>
</evidence>
<evidence type="ECO:0000256" key="2">
    <source>
        <dbReference type="ARBA" id="ARBA00002988"/>
    </source>
</evidence>
<dbReference type="Gene3D" id="3.30.470.20">
    <property type="entry name" value="ATP-grasp fold, B domain"/>
    <property type="match status" value="1"/>
</dbReference>
<dbReference type="PANTHER" id="PTHR43030">
    <property type="entry name" value="PHOSPHOENOLPYRUVATE SYNTHASE"/>
    <property type="match status" value="1"/>
</dbReference>
<dbReference type="Proteomes" id="UP000006365">
    <property type="component" value="Chromosome"/>
</dbReference>
<evidence type="ECO:0000256" key="8">
    <source>
        <dbReference type="ARBA" id="ARBA00022723"/>
    </source>
</evidence>
<dbReference type="SUPFAM" id="SSF52009">
    <property type="entry name" value="Phosphohistidine domain"/>
    <property type="match status" value="1"/>
</dbReference>
<dbReference type="GO" id="GO:0008986">
    <property type="term" value="F:pyruvate, water dikinase activity"/>
    <property type="evidence" value="ECO:0007669"/>
    <property type="project" value="UniProtKB-EC"/>
</dbReference>
<comment type="cofactor">
    <cofactor evidence="1">
        <name>Mg(2+)</name>
        <dbReference type="ChEBI" id="CHEBI:18420"/>
    </cofactor>
</comment>
<feature type="domain" description="Pyruvate phosphate dikinase AMP/ATP-binding" evidence="16">
    <location>
        <begin position="140"/>
        <end position="356"/>
    </location>
</feature>
<dbReference type="InterPro" id="IPR006319">
    <property type="entry name" value="PEP_synth"/>
</dbReference>
<evidence type="ECO:0000256" key="14">
    <source>
        <dbReference type="ARBA" id="ARBA00047700"/>
    </source>
</evidence>
<evidence type="ECO:0000256" key="7">
    <source>
        <dbReference type="ARBA" id="ARBA00022679"/>
    </source>
</evidence>
<dbReference type="AlphaFoldDB" id="A0A7U3YP82"/>
<dbReference type="KEGG" id="dpr:Despr_2873"/>
<dbReference type="SUPFAM" id="SSF56059">
    <property type="entry name" value="Glutathione synthetase ATP-binding domain-like"/>
    <property type="match status" value="1"/>
</dbReference>
<evidence type="ECO:0000313" key="17">
    <source>
        <dbReference type="EMBL" id="ADW19007.1"/>
    </source>
</evidence>
<evidence type="ECO:0000256" key="11">
    <source>
        <dbReference type="ARBA" id="ARBA00022840"/>
    </source>
</evidence>
<name>A0A7U3YP82_DESPD</name>
<keyword evidence="7 17" id="KW-0808">Transferase</keyword>
<gene>
    <name evidence="17" type="ordered locus">Despr_2873</name>
</gene>
<dbReference type="InterPro" id="IPR002192">
    <property type="entry name" value="PPDK_AMP/ATP-bd"/>
</dbReference>
<dbReference type="InterPro" id="IPR013815">
    <property type="entry name" value="ATP_grasp_subdomain_1"/>
</dbReference>
<comment type="function">
    <text evidence="2">Catalyzes the phosphorylation of pyruvate to phosphoenolpyruvate.</text>
</comment>
<comment type="pathway">
    <text evidence="3">Carbohydrate biosynthesis; gluconeogenesis.</text>
</comment>
<evidence type="ECO:0000256" key="10">
    <source>
        <dbReference type="ARBA" id="ARBA00022777"/>
    </source>
</evidence>
<organism evidence="17 18">
    <name type="scientific">Desulfobulbus propionicus (strain ATCC 33891 / DSM 2032 / VKM B-1956 / 1pr3)</name>
    <dbReference type="NCBI Taxonomy" id="577650"/>
    <lineage>
        <taxon>Bacteria</taxon>
        <taxon>Pseudomonadati</taxon>
        <taxon>Thermodesulfobacteriota</taxon>
        <taxon>Desulfobulbia</taxon>
        <taxon>Desulfobulbales</taxon>
        <taxon>Desulfobulbaceae</taxon>
        <taxon>Desulfobulbus</taxon>
    </lineage>
</organism>
<keyword evidence="18" id="KW-1185">Reference proteome</keyword>
<dbReference type="PANTHER" id="PTHR43030:SF1">
    <property type="entry name" value="PHOSPHOENOLPYRUVATE SYNTHASE"/>
    <property type="match status" value="1"/>
</dbReference>
<keyword evidence="10" id="KW-0418">Kinase</keyword>
<dbReference type="GO" id="GO:0046872">
    <property type="term" value="F:metal ion binding"/>
    <property type="evidence" value="ECO:0007669"/>
    <property type="project" value="UniProtKB-KW"/>
</dbReference>